<keyword evidence="3" id="KW-0804">Transcription</keyword>
<reference evidence="7 8" key="1">
    <citation type="journal article" date="2023" name="Plants (Basel)">
        <title>Bridging the Gap: Combining Genomics and Transcriptomics Approaches to Understand Stylosanthes scabra, an Orphan Legume from the Brazilian Caatinga.</title>
        <authorList>
            <person name="Ferreira-Neto J.R.C."/>
            <person name="da Silva M.D."/>
            <person name="Binneck E."/>
            <person name="de Melo N.F."/>
            <person name="da Silva R.H."/>
            <person name="de Melo A.L.T.M."/>
            <person name="Pandolfi V."/>
            <person name="Bustamante F.O."/>
            <person name="Brasileiro-Vidal A.C."/>
            <person name="Benko-Iseppon A.M."/>
        </authorList>
    </citation>
    <scope>NUCLEOTIDE SEQUENCE [LARGE SCALE GENOMIC DNA]</scope>
    <source>
        <tissue evidence="7">Leaves</tissue>
    </source>
</reference>
<evidence type="ECO:0000313" key="7">
    <source>
        <dbReference type="EMBL" id="MED6120873.1"/>
    </source>
</evidence>
<feature type="region of interest" description="Leucine repeat II (LRII)" evidence="5">
    <location>
        <begin position="609"/>
        <end position="641"/>
    </location>
</feature>
<sequence length="828" mass="92917">MDPNHVSINDYINAYGFGDDGGDPQLSDFTDWDLQGQYTLPFDFTPSNDFDPFYADPFAFHANSFPNSGISDQFLPSSSTSHVEDSMAGSSFGAVASMADPSMEDAEFSETVRYISQMLMEENFEDKPCMCYNPISLQDTEKSFHEAINNEGLPLSPNEHPLESPDGISGGSFTTGCSSGDCSNCSSENHPCSHEFNTLSPDTAVSSGDSALQCDSHSHSHWFSNVPSHQLSLPQHALTSIGDGVFDLDPSSTKLLAQNIFSDADSMLQFKRGLEEASKFLPPGPRLFTGLEGGSSSSTMHAEEPKREVEKAAAAVPVKVENDVKGKSKGVFAEPYPYNMVPATTKAAKNTPVRSLDGVKSRKHHDRQGDDGEEGRCNKQSAINVEEESEISDMFDKVLLSIENVPLSAEQQDGLVVDTPQLIEEPHSSEGGSRRSKKKGKKKETVDLRTLLILCAQAVSANDQRTARELLKQIRQHSVPLGDAYQRLAHYFADALEARMAGTGPGTHIFYAFLSYKKFSAADFLKAYQVFISACPFKKFAHFFSNRMILNTAEKAETLHIIDFGILYGFQWPILIKFLAKREGGPPKLRITGIEYPQAGFRPTERIEETGRRLAKYCEQFKVPFEYKAIASRHWETIKVEDLNIEANEVVAVNCLVRFKNLLEETVEVNSPRNAVLNLIKRINPAMFTQAVVNGSYNAPFFLTRFREALFHYSAMYDMFDTLIPRNNGCRAMLEREVLGREIMNVVACEGLERVERPETYKQWQARITRAGFQQLPPDKELMTKFRTKLQEWYQHHRDFVFDEDNNWMLQGWKGRILYASSCWVPVQ</sequence>
<feature type="region of interest" description="Disordered" evidence="6">
    <location>
        <begin position="423"/>
        <end position="442"/>
    </location>
</feature>
<evidence type="ECO:0008006" key="9">
    <source>
        <dbReference type="Google" id="ProtNLM"/>
    </source>
</evidence>
<dbReference type="InterPro" id="IPR005202">
    <property type="entry name" value="TF_GRAS"/>
</dbReference>
<feature type="short sequence motif" description="VHIID" evidence="5">
    <location>
        <begin position="559"/>
        <end position="563"/>
    </location>
</feature>
<keyword evidence="2" id="KW-0805">Transcription regulation</keyword>
<comment type="similarity">
    <text evidence="5">Belongs to the GRAS family.</text>
</comment>
<dbReference type="Proteomes" id="UP001341840">
    <property type="component" value="Unassembled WGS sequence"/>
</dbReference>
<comment type="subcellular location">
    <subcellularLocation>
        <location evidence="1">Nucleus</location>
    </subcellularLocation>
</comment>
<evidence type="ECO:0000256" key="5">
    <source>
        <dbReference type="PROSITE-ProRule" id="PRU01191"/>
    </source>
</evidence>
<proteinExistence type="inferred from homology"/>
<protein>
    <recommendedName>
        <fullName evidence="9">Scarecrow-like protein 14</fullName>
    </recommendedName>
</protein>
<dbReference type="Pfam" id="PF03514">
    <property type="entry name" value="GRAS"/>
    <property type="match status" value="1"/>
</dbReference>
<organism evidence="7 8">
    <name type="scientific">Stylosanthes scabra</name>
    <dbReference type="NCBI Taxonomy" id="79078"/>
    <lineage>
        <taxon>Eukaryota</taxon>
        <taxon>Viridiplantae</taxon>
        <taxon>Streptophyta</taxon>
        <taxon>Embryophyta</taxon>
        <taxon>Tracheophyta</taxon>
        <taxon>Spermatophyta</taxon>
        <taxon>Magnoliopsida</taxon>
        <taxon>eudicotyledons</taxon>
        <taxon>Gunneridae</taxon>
        <taxon>Pentapetalae</taxon>
        <taxon>rosids</taxon>
        <taxon>fabids</taxon>
        <taxon>Fabales</taxon>
        <taxon>Fabaceae</taxon>
        <taxon>Papilionoideae</taxon>
        <taxon>50 kb inversion clade</taxon>
        <taxon>dalbergioids sensu lato</taxon>
        <taxon>Dalbergieae</taxon>
        <taxon>Pterocarpus clade</taxon>
        <taxon>Stylosanthes</taxon>
    </lineage>
</organism>
<evidence type="ECO:0000256" key="6">
    <source>
        <dbReference type="SAM" id="MobiDB-lite"/>
    </source>
</evidence>
<feature type="region of interest" description="Disordered" evidence="6">
    <location>
        <begin position="345"/>
        <end position="388"/>
    </location>
</feature>
<feature type="region of interest" description="VHIID" evidence="5">
    <location>
        <begin position="528"/>
        <end position="593"/>
    </location>
</feature>
<feature type="compositionally biased region" description="Basic and acidic residues" evidence="6">
    <location>
        <begin position="367"/>
        <end position="377"/>
    </location>
</feature>
<dbReference type="PROSITE" id="PS50985">
    <property type="entry name" value="GRAS"/>
    <property type="match status" value="1"/>
</dbReference>
<feature type="region of interest" description="SAW" evidence="5">
    <location>
        <begin position="748"/>
        <end position="825"/>
    </location>
</feature>
<name>A0ABU6RAB1_9FABA</name>
<evidence type="ECO:0000256" key="2">
    <source>
        <dbReference type="ARBA" id="ARBA00023015"/>
    </source>
</evidence>
<dbReference type="EMBL" id="JASCZI010030298">
    <property type="protein sequence ID" value="MED6120873.1"/>
    <property type="molecule type" value="Genomic_DNA"/>
</dbReference>
<evidence type="ECO:0000256" key="3">
    <source>
        <dbReference type="ARBA" id="ARBA00023163"/>
    </source>
</evidence>
<evidence type="ECO:0000256" key="1">
    <source>
        <dbReference type="ARBA" id="ARBA00004123"/>
    </source>
</evidence>
<evidence type="ECO:0000256" key="4">
    <source>
        <dbReference type="ARBA" id="ARBA00023242"/>
    </source>
</evidence>
<accession>A0ABU6RAB1</accession>
<keyword evidence="4" id="KW-0539">Nucleus</keyword>
<comment type="caution">
    <text evidence="7">The sequence shown here is derived from an EMBL/GenBank/DDBJ whole genome shotgun (WGS) entry which is preliminary data.</text>
</comment>
<comment type="caution">
    <text evidence="5">Lacks conserved residue(s) required for the propagation of feature annotation.</text>
</comment>
<keyword evidence="8" id="KW-1185">Reference proteome</keyword>
<dbReference type="PANTHER" id="PTHR31636">
    <property type="entry name" value="OSJNBA0084A10.13 PROTEIN-RELATED"/>
    <property type="match status" value="1"/>
</dbReference>
<gene>
    <name evidence="7" type="ORF">PIB30_024895</name>
</gene>
<evidence type="ECO:0000313" key="8">
    <source>
        <dbReference type="Proteomes" id="UP001341840"/>
    </source>
</evidence>